<accession>A0A1Y5RKC7</accession>
<dbReference type="AlphaFoldDB" id="A0A1Y5RKC7"/>
<dbReference type="PROSITE" id="PS51257">
    <property type="entry name" value="PROKAR_LIPOPROTEIN"/>
    <property type="match status" value="1"/>
</dbReference>
<organism evidence="1 2">
    <name type="scientific">Pseudoruegeria aquimaris</name>
    <dbReference type="NCBI Taxonomy" id="393663"/>
    <lineage>
        <taxon>Bacteria</taxon>
        <taxon>Pseudomonadati</taxon>
        <taxon>Pseudomonadota</taxon>
        <taxon>Alphaproteobacteria</taxon>
        <taxon>Rhodobacterales</taxon>
        <taxon>Roseobacteraceae</taxon>
        <taxon>Pseudoruegeria</taxon>
    </lineage>
</organism>
<reference evidence="1 2" key="1">
    <citation type="submission" date="2017-03" db="EMBL/GenBank/DDBJ databases">
        <authorList>
            <person name="Afonso C.L."/>
            <person name="Miller P.J."/>
            <person name="Scott M.A."/>
            <person name="Spackman E."/>
            <person name="Goraichik I."/>
            <person name="Dimitrov K.M."/>
            <person name="Suarez D.L."/>
            <person name="Swayne D.E."/>
        </authorList>
    </citation>
    <scope>NUCLEOTIDE SEQUENCE [LARGE SCALE GENOMIC DNA]</scope>
    <source>
        <strain evidence="1 2">CECT 7680</strain>
    </source>
</reference>
<dbReference type="EMBL" id="FWFQ01000003">
    <property type="protein sequence ID" value="SLN19282.1"/>
    <property type="molecule type" value="Genomic_DNA"/>
</dbReference>
<gene>
    <name evidence="1" type="ORF">PSA7680_00692</name>
</gene>
<name>A0A1Y5RKC7_9RHOB</name>
<sequence>MISRILQDRRFGLTATGFALLLAVAGCGASEEDVRAVSTAASSAVLAAEINEEANKSQDFDKIASDTVAGMDTSGLSSLQ</sequence>
<evidence type="ECO:0000313" key="1">
    <source>
        <dbReference type="EMBL" id="SLN19282.1"/>
    </source>
</evidence>
<dbReference type="Proteomes" id="UP000193409">
    <property type="component" value="Unassembled WGS sequence"/>
</dbReference>
<keyword evidence="2" id="KW-1185">Reference proteome</keyword>
<proteinExistence type="predicted"/>
<evidence type="ECO:0000313" key="2">
    <source>
        <dbReference type="Proteomes" id="UP000193409"/>
    </source>
</evidence>
<protein>
    <submittedName>
        <fullName evidence="1">Uncharacterized protein</fullName>
    </submittedName>
</protein>
<dbReference type="OrthoDB" id="9996144at2"/>
<dbReference type="RefSeq" id="WP_085867260.1">
    <property type="nucleotide sequence ID" value="NZ_FWFQ01000003.1"/>
</dbReference>